<dbReference type="RefSeq" id="WP_102756618.1">
    <property type="nucleotide sequence ID" value="NZ_CP025791.1"/>
</dbReference>
<keyword evidence="4" id="KW-0812">Transmembrane</keyword>
<keyword evidence="3" id="KW-0443">Lipid metabolism</keyword>
<feature type="transmembrane region" description="Helical" evidence="4">
    <location>
        <begin position="51"/>
        <end position="67"/>
    </location>
</feature>
<name>A0A2K9PSC6_9FLAO</name>
<keyword evidence="4" id="KW-1133">Transmembrane helix</keyword>
<gene>
    <name evidence="5" type="ORF">C1H87_15150</name>
</gene>
<evidence type="ECO:0008006" key="7">
    <source>
        <dbReference type="Google" id="ProtNLM"/>
    </source>
</evidence>
<dbReference type="GO" id="GO:0016042">
    <property type="term" value="P:lipid catabolic process"/>
    <property type="evidence" value="ECO:0007669"/>
    <property type="project" value="UniProtKB-KW"/>
</dbReference>
<dbReference type="EMBL" id="CP025791">
    <property type="protein sequence ID" value="AUP79966.1"/>
    <property type="molecule type" value="Genomic_DNA"/>
</dbReference>
<feature type="transmembrane region" description="Helical" evidence="4">
    <location>
        <begin position="6"/>
        <end position="23"/>
    </location>
</feature>
<evidence type="ECO:0000313" key="5">
    <source>
        <dbReference type="EMBL" id="AUP79966.1"/>
    </source>
</evidence>
<evidence type="ECO:0000313" key="6">
    <source>
        <dbReference type="Proteomes" id="UP000235826"/>
    </source>
</evidence>
<accession>A0A2K9PSC6</accession>
<organism evidence="5 6">
    <name type="scientific">Flavivirga eckloniae</name>
    <dbReference type="NCBI Taxonomy" id="1803846"/>
    <lineage>
        <taxon>Bacteria</taxon>
        <taxon>Pseudomonadati</taxon>
        <taxon>Bacteroidota</taxon>
        <taxon>Flavobacteriia</taxon>
        <taxon>Flavobacteriales</taxon>
        <taxon>Flavobacteriaceae</taxon>
        <taxon>Flavivirga</taxon>
    </lineage>
</organism>
<keyword evidence="4" id="KW-0472">Membrane</keyword>
<dbReference type="SUPFAM" id="SSF53474">
    <property type="entry name" value="alpha/beta-Hydrolases"/>
    <property type="match status" value="1"/>
</dbReference>
<keyword evidence="2" id="KW-0442">Lipid degradation</keyword>
<dbReference type="AlphaFoldDB" id="A0A2K9PSC6"/>
<evidence type="ECO:0000256" key="1">
    <source>
        <dbReference type="ARBA" id="ARBA00022801"/>
    </source>
</evidence>
<feature type="transmembrane region" description="Helical" evidence="4">
    <location>
        <begin position="79"/>
        <end position="98"/>
    </location>
</feature>
<dbReference type="InterPro" id="IPR029058">
    <property type="entry name" value="AB_hydrolase_fold"/>
</dbReference>
<keyword evidence="6" id="KW-1185">Reference proteome</keyword>
<dbReference type="Pfam" id="PF03403">
    <property type="entry name" value="PAF-AH_p_II"/>
    <property type="match status" value="1"/>
</dbReference>
<dbReference type="OrthoDB" id="9814760at2"/>
<evidence type="ECO:0000256" key="2">
    <source>
        <dbReference type="ARBA" id="ARBA00022963"/>
    </source>
</evidence>
<protein>
    <recommendedName>
        <fullName evidence="7">Carboxylic ester hydrolase</fullName>
    </recommendedName>
</protein>
<dbReference type="KEGG" id="fek:C1H87_15150"/>
<evidence type="ECO:0000256" key="3">
    <source>
        <dbReference type="ARBA" id="ARBA00023098"/>
    </source>
</evidence>
<dbReference type="PANTHER" id="PTHR10272:SF0">
    <property type="entry name" value="PLATELET-ACTIVATING FACTOR ACETYLHYDROLASE"/>
    <property type="match status" value="1"/>
</dbReference>
<keyword evidence="1" id="KW-0378">Hydrolase</keyword>
<feature type="transmembrane region" description="Helical" evidence="4">
    <location>
        <begin position="30"/>
        <end position="45"/>
    </location>
</feature>
<proteinExistence type="predicted"/>
<dbReference type="Proteomes" id="UP000235826">
    <property type="component" value="Chromosome"/>
</dbReference>
<dbReference type="PANTHER" id="PTHR10272">
    <property type="entry name" value="PLATELET-ACTIVATING FACTOR ACETYLHYDROLASE"/>
    <property type="match status" value="1"/>
</dbReference>
<reference evidence="5 6" key="1">
    <citation type="submission" date="2018-01" db="EMBL/GenBank/DDBJ databases">
        <title>Complete genome sequence of Flavivirga eckloniae ECD14 isolated from seaweed Ecklonia cava.</title>
        <authorList>
            <person name="Lee J.H."/>
            <person name="Baik K.S."/>
            <person name="Seong C.N."/>
        </authorList>
    </citation>
    <scope>NUCLEOTIDE SEQUENCE [LARGE SCALE GENOMIC DNA]</scope>
    <source>
        <strain evidence="5 6">ECD14</strain>
    </source>
</reference>
<evidence type="ECO:0000256" key="4">
    <source>
        <dbReference type="SAM" id="Phobius"/>
    </source>
</evidence>
<sequence length="489" mass="56242">MRILEIILLLIVTILPFVKRPLLKIINKKYLLIALATILILHTVIESCRWQLIPAYLLMLVLMWRIISIDQTKTNKLTFLRGLGYIFIIILLIPSWFLPNLLPVFSLPKPTGEYPVGTHSIHLKTNIDEIITKDENDKREFMVKVWYPSSSIVSGKQEPYLDRANRVSFINKYLGGINPNLLNYLDHVDTYVYENVPIVEKNFPVLIFSHGYGSNALGYYSLLTEIASQGYIILNLNHTYESLGSTFPDGREKFFDYEFQANQTVNVLERMKPVKEAFKKELSFEERHAIIREASKGYSVTNMIKRWTTDIIYTIDQLENWNSTGFLKDKLDLNRIGVFGHSRGGGAAGQTAIKDTRIKAAANIDGVQWGEMMDTIYHVPFLYISADWPAEHEDINSHVYKNKSTDYFYESKILTSAHPNFMDIPFMIPIKELAQTGAVDAELGIKITNELVTAFFDRHLKNNYIADPKKISQKYELLEMTIHQGDSIR</sequence>
<dbReference type="Gene3D" id="3.40.50.1820">
    <property type="entry name" value="alpha/beta hydrolase"/>
    <property type="match status" value="1"/>
</dbReference>
<dbReference type="GO" id="GO:0003847">
    <property type="term" value="F:1-alkyl-2-acetylglycerophosphocholine esterase activity"/>
    <property type="evidence" value="ECO:0007669"/>
    <property type="project" value="TreeGrafter"/>
</dbReference>